<protein>
    <submittedName>
        <fullName evidence="1">Uncharacterized protein</fullName>
    </submittedName>
</protein>
<sequence length="107" mass="11589">ACVYEEDGKPVIDVVTMHPWLRLLFPRAKRGKAAAGLSDHPALCFNGGSDKAVVVDVPIPGASKTRGWSQRCVIRCERVYRSGNAHFVTIEPRGPERSSASTTVGRA</sequence>
<name>X0RVZ1_9ZZZZ</name>
<feature type="non-terminal residue" evidence="1">
    <location>
        <position position="1"/>
    </location>
</feature>
<proteinExistence type="predicted"/>
<evidence type="ECO:0000313" key="1">
    <source>
        <dbReference type="EMBL" id="GAF72974.1"/>
    </source>
</evidence>
<dbReference type="EMBL" id="BARS01001524">
    <property type="protein sequence ID" value="GAF72974.1"/>
    <property type="molecule type" value="Genomic_DNA"/>
</dbReference>
<accession>X0RVZ1</accession>
<comment type="caution">
    <text evidence="1">The sequence shown here is derived from an EMBL/GenBank/DDBJ whole genome shotgun (WGS) entry which is preliminary data.</text>
</comment>
<reference evidence="1" key="1">
    <citation type="journal article" date="2014" name="Front. Microbiol.">
        <title>High frequency of phylogenetically diverse reductive dehalogenase-homologous genes in deep subseafloor sedimentary metagenomes.</title>
        <authorList>
            <person name="Kawai M."/>
            <person name="Futagami T."/>
            <person name="Toyoda A."/>
            <person name="Takaki Y."/>
            <person name="Nishi S."/>
            <person name="Hori S."/>
            <person name="Arai W."/>
            <person name="Tsubouchi T."/>
            <person name="Morono Y."/>
            <person name="Uchiyama I."/>
            <person name="Ito T."/>
            <person name="Fujiyama A."/>
            <person name="Inagaki F."/>
            <person name="Takami H."/>
        </authorList>
    </citation>
    <scope>NUCLEOTIDE SEQUENCE</scope>
    <source>
        <strain evidence="1">Expedition CK06-06</strain>
    </source>
</reference>
<dbReference type="AlphaFoldDB" id="X0RVZ1"/>
<organism evidence="1">
    <name type="scientific">marine sediment metagenome</name>
    <dbReference type="NCBI Taxonomy" id="412755"/>
    <lineage>
        <taxon>unclassified sequences</taxon>
        <taxon>metagenomes</taxon>
        <taxon>ecological metagenomes</taxon>
    </lineage>
</organism>
<gene>
    <name evidence="1" type="ORF">S01H1_02953</name>
</gene>